<dbReference type="Pfam" id="PF15394">
    <property type="entry name" value="DUF4616"/>
    <property type="match status" value="1"/>
</dbReference>
<dbReference type="EMBL" id="RJVU01080398">
    <property type="protein sequence ID" value="ROI15083.1"/>
    <property type="molecule type" value="Genomic_DNA"/>
</dbReference>
<gene>
    <name evidence="1" type="ORF">DPX16_15524</name>
</gene>
<name>A0A3N0XCL5_ANAGA</name>
<dbReference type="PANTHER" id="PTHR14375">
    <property type="entry name" value="SIMILAR TO RIKEN CDNA 4931414P19"/>
    <property type="match status" value="1"/>
</dbReference>
<evidence type="ECO:0000313" key="2">
    <source>
        <dbReference type="Proteomes" id="UP000281406"/>
    </source>
</evidence>
<organism evidence="1 2">
    <name type="scientific">Anabarilius grahami</name>
    <name type="common">Kanglang fish</name>
    <name type="synonym">Barilius grahami</name>
    <dbReference type="NCBI Taxonomy" id="495550"/>
    <lineage>
        <taxon>Eukaryota</taxon>
        <taxon>Metazoa</taxon>
        <taxon>Chordata</taxon>
        <taxon>Craniata</taxon>
        <taxon>Vertebrata</taxon>
        <taxon>Euteleostomi</taxon>
        <taxon>Actinopterygii</taxon>
        <taxon>Neopterygii</taxon>
        <taxon>Teleostei</taxon>
        <taxon>Ostariophysi</taxon>
        <taxon>Cypriniformes</taxon>
        <taxon>Xenocyprididae</taxon>
        <taxon>Xenocypridinae</taxon>
        <taxon>Xenocypridinae incertae sedis</taxon>
        <taxon>Anabarilius</taxon>
    </lineage>
</organism>
<comment type="caution">
    <text evidence="1">The sequence shown here is derived from an EMBL/GenBank/DDBJ whole genome shotgun (WGS) entry which is preliminary data.</text>
</comment>
<keyword evidence="2" id="KW-1185">Reference proteome</keyword>
<dbReference type="PANTHER" id="PTHR14375:SF2">
    <property type="entry name" value="SIMILAR TO RIKEN CDNA 4931414P19"/>
    <property type="match status" value="1"/>
</dbReference>
<proteinExistence type="predicted"/>
<reference evidence="1 2" key="1">
    <citation type="submission" date="2018-10" db="EMBL/GenBank/DDBJ databases">
        <title>Genome assembly for a Yunnan-Guizhou Plateau 3E fish, Anabarilius grahami (Regan), and its evolutionary and genetic applications.</title>
        <authorList>
            <person name="Jiang W."/>
        </authorList>
    </citation>
    <scope>NUCLEOTIDE SEQUENCE [LARGE SCALE GENOMIC DNA]</scope>
    <source>
        <strain evidence="1">AG-KIZ</strain>
        <tissue evidence="1">Muscle</tissue>
    </source>
</reference>
<dbReference type="OrthoDB" id="5989533at2759"/>
<dbReference type="Proteomes" id="UP000281406">
    <property type="component" value="Unassembled WGS sequence"/>
</dbReference>
<evidence type="ECO:0000313" key="1">
    <source>
        <dbReference type="EMBL" id="ROI15083.1"/>
    </source>
</evidence>
<sequence length="146" mass="16445">MINFLKTAPKTQERTPRNRGALLRIAMYTTGGSCEAFSSESSEKKEAARSKTEFEDEVGLWKCSTIDLMSDEEDGIVGGVSGWIVRPPSFRSQELTELCATLQSRLEAIPSYRATHHRRLQNGLNSDRMPLVTYSSEAENRHFMVL</sequence>
<dbReference type="InterPro" id="IPR028101">
    <property type="entry name" value="DUF4616"/>
</dbReference>
<accession>A0A3N0XCL5</accession>
<dbReference type="AlphaFoldDB" id="A0A3N0XCL5"/>
<protein>
    <submittedName>
        <fullName evidence="1">Uncharacterized protein</fullName>
    </submittedName>
</protein>